<evidence type="ECO:0000259" key="4">
    <source>
        <dbReference type="Pfam" id="PF25954"/>
    </source>
</evidence>
<evidence type="ECO:0000256" key="2">
    <source>
        <dbReference type="SAM" id="Coils"/>
    </source>
</evidence>
<evidence type="ECO:0000259" key="5">
    <source>
        <dbReference type="Pfam" id="PF25989"/>
    </source>
</evidence>
<protein>
    <submittedName>
        <fullName evidence="6">RND family efflux transporter MFP subunit</fullName>
    </submittedName>
</protein>
<proteinExistence type="inferred from homology"/>
<dbReference type="PANTHER" id="PTHR30469:SF15">
    <property type="entry name" value="HLYD FAMILY OF SECRETION PROTEINS"/>
    <property type="match status" value="1"/>
</dbReference>
<comment type="caution">
    <text evidence="6">The sequence shown here is derived from an EMBL/GenBank/DDBJ whole genome shotgun (WGS) entry which is preliminary data.</text>
</comment>
<dbReference type="NCBIfam" id="TIGR01730">
    <property type="entry name" value="RND_mfp"/>
    <property type="match status" value="1"/>
</dbReference>
<dbReference type="SUPFAM" id="SSF111369">
    <property type="entry name" value="HlyD-like secretion proteins"/>
    <property type="match status" value="1"/>
</dbReference>
<evidence type="ECO:0000313" key="7">
    <source>
        <dbReference type="Proteomes" id="UP000582837"/>
    </source>
</evidence>
<sequence length="387" mass="38724">MTIDIPRGRTLARASLAAVLAAGLAACGGGEGGATAEAAGDTTKAGPEIVLSPADLAPAGTTQLQGGVALTGSLEPFRVVQVKSQVPGVVAGLSVDRGSAVQQGQVLARIEAQGIQSQAGGAAAQVAGAQAALAQANRQLESAKTLYDAGAMSEISYRAAETQVQAARAQVAAARAASAGASEQAGRTRVVSPLTGRVSERVVQSGEAVNVGQVLLTVVDSRALELRGQVPVEQAAAVRQGQPVEFTLNSQPGRTIRGTVSRVDPVADAATRQVGVTLSLPNADGALIGGLFATGRVLTGTTTEAVAVPTAAVRTAGTESFVWVVRNSRAERRVVTLGDRDDARGMVAVAQGLAAGEQVIVAPGEMEAGARIVVRAANNTAPAGGGR</sequence>
<organism evidence="6 7">
    <name type="scientific">Longimicrobium terrae</name>
    <dbReference type="NCBI Taxonomy" id="1639882"/>
    <lineage>
        <taxon>Bacteria</taxon>
        <taxon>Pseudomonadati</taxon>
        <taxon>Gemmatimonadota</taxon>
        <taxon>Longimicrobiia</taxon>
        <taxon>Longimicrobiales</taxon>
        <taxon>Longimicrobiaceae</taxon>
        <taxon>Longimicrobium</taxon>
    </lineage>
</organism>
<name>A0A841GX01_9BACT</name>
<evidence type="ECO:0000313" key="6">
    <source>
        <dbReference type="EMBL" id="MBB6069136.1"/>
    </source>
</evidence>
<dbReference type="Pfam" id="PF25954">
    <property type="entry name" value="Beta-barrel_RND_2"/>
    <property type="match status" value="1"/>
</dbReference>
<dbReference type="Pfam" id="PF25917">
    <property type="entry name" value="BSH_RND"/>
    <property type="match status" value="1"/>
</dbReference>
<dbReference type="RefSeq" id="WP_170038174.1">
    <property type="nucleotide sequence ID" value="NZ_JABDTL010000002.1"/>
</dbReference>
<dbReference type="Gene3D" id="2.40.50.100">
    <property type="match status" value="1"/>
</dbReference>
<dbReference type="GO" id="GO:0015562">
    <property type="term" value="F:efflux transmembrane transporter activity"/>
    <property type="evidence" value="ECO:0007669"/>
    <property type="project" value="TreeGrafter"/>
</dbReference>
<dbReference type="InterPro" id="IPR058625">
    <property type="entry name" value="MdtA-like_BSH"/>
</dbReference>
<dbReference type="Proteomes" id="UP000582837">
    <property type="component" value="Unassembled WGS sequence"/>
</dbReference>
<dbReference type="Pfam" id="PF25989">
    <property type="entry name" value="YknX_C"/>
    <property type="match status" value="1"/>
</dbReference>
<dbReference type="InterPro" id="IPR058637">
    <property type="entry name" value="YknX-like_C"/>
</dbReference>
<dbReference type="InterPro" id="IPR058792">
    <property type="entry name" value="Beta-barrel_RND_2"/>
</dbReference>
<feature type="domain" description="YknX-like C-terminal permuted SH3-like" evidence="5">
    <location>
        <begin position="306"/>
        <end position="370"/>
    </location>
</feature>
<dbReference type="EMBL" id="JACHIA010000002">
    <property type="protein sequence ID" value="MBB6069136.1"/>
    <property type="molecule type" value="Genomic_DNA"/>
</dbReference>
<feature type="coiled-coil region" evidence="2">
    <location>
        <begin position="126"/>
        <end position="177"/>
    </location>
</feature>
<dbReference type="Gene3D" id="2.40.420.20">
    <property type="match status" value="1"/>
</dbReference>
<feature type="domain" description="CusB-like beta-barrel" evidence="4">
    <location>
        <begin position="229"/>
        <end position="297"/>
    </location>
</feature>
<feature type="domain" description="Multidrug resistance protein MdtA-like barrel-sandwich hybrid" evidence="3">
    <location>
        <begin position="78"/>
        <end position="220"/>
    </location>
</feature>
<dbReference type="InterPro" id="IPR006143">
    <property type="entry name" value="RND_pump_MFP"/>
</dbReference>
<evidence type="ECO:0000259" key="3">
    <source>
        <dbReference type="Pfam" id="PF25917"/>
    </source>
</evidence>
<dbReference type="PROSITE" id="PS51257">
    <property type="entry name" value="PROKAR_LIPOPROTEIN"/>
    <property type="match status" value="1"/>
</dbReference>
<reference evidence="6 7" key="1">
    <citation type="submission" date="2020-08" db="EMBL/GenBank/DDBJ databases">
        <title>Genomic Encyclopedia of Type Strains, Phase IV (KMG-IV): sequencing the most valuable type-strain genomes for metagenomic binning, comparative biology and taxonomic classification.</title>
        <authorList>
            <person name="Goeker M."/>
        </authorList>
    </citation>
    <scope>NUCLEOTIDE SEQUENCE [LARGE SCALE GENOMIC DNA]</scope>
    <source>
        <strain evidence="6 7">DSM 29007</strain>
    </source>
</reference>
<keyword evidence="7" id="KW-1185">Reference proteome</keyword>
<keyword evidence="2" id="KW-0175">Coiled coil</keyword>
<comment type="similarity">
    <text evidence="1">Belongs to the membrane fusion protein (MFP) (TC 8.A.1) family.</text>
</comment>
<accession>A0A841GX01</accession>
<dbReference type="AlphaFoldDB" id="A0A841GX01"/>
<dbReference type="Gene3D" id="1.10.287.470">
    <property type="entry name" value="Helix hairpin bin"/>
    <property type="match status" value="1"/>
</dbReference>
<dbReference type="Gene3D" id="2.40.30.170">
    <property type="match status" value="1"/>
</dbReference>
<evidence type="ECO:0000256" key="1">
    <source>
        <dbReference type="ARBA" id="ARBA00009477"/>
    </source>
</evidence>
<gene>
    <name evidence="6" type="ORF">HNQ61_000751</name>
</gene>
<dbReference type="GO" id="GO:1990281">
    <property type="term" value="C:efflux pump complex"/>
    <property type="evidence" value="ECO:0007669"/>
    <property type="project" value="TreeGrafter"/>
</dbReference>
<dbReference type="PANTHER" id="PTHR30469">
    <property type="entry name" value="MULTIDRUG RESISTANCE PROTEIN MDTA"/>
    <property type="match status" value="1"/>
</dbReference>